<dbReference type="EMBL" id="UYYF01004450">
    <property type="protein sequence ID" value="VDN04246.1"/>
    <property type="molecule type" value="Genomic_DNA"/>
</dbReference>
<accession>A0A0N5D1W8</accession>
<evidence type="ECO:0000313" key="1">
    <source>
        <dbReference type="EMBL" id="VDN04246.1"/>
    </source>
</evidence>
<dbReference type="AlphaFoldDB" id="A0A0N5D1W8"/>
<dbReference type="WBParaSite" id="TCLT_0000685901-mRNA-1">
    <property type="protein sequence ID" value="TCLT_0000685901-mRNA-1"/>
    <property type="gene ID" value="TCLT_0000685901"/>
</dbReference>
<proteinExistence type="predicted"/>
<evidence type="ECO:0000313" key="3">
    <source>
        <dbReference type="WBParaSite" id="TCLT_0000685901-mRNA-1"/>
    </source>
</evidence>
<organism evidence="3">
    <name type="scientific">Thelazia callipaeda</name>
    <name type="common">Oriental eyeworm</name>
    <name type="synonym">Parasitic nematode</name>
    <dbReference type="NCBI Taxonomy" id="103827"/>
    <lineage>
        <taxon>Eukaryota</taxon>
        <taxon>Metazoa</taxon>
        <taxon>Ecdysozoa</taxon>
        <taxon>Nematoda</taxon>
        <taxon>Chromadorea</taxon>
        <taxon>Rhabditida</taxon>
        <taxon>Spirurina</taxon>
        <taxon>Spiruromorpha</taxon>
        <taxon>Thelazioidea</taxon>
        <taxon>Thelaziidae</taxon>
        <taxon>Thelazia</taxon>
    </lineage>
</organism>
<dbReference type="Proteomes" id="UP000276776">
    <property type="component" value="Unassembled WGS sequence"/>
</dbReference>
<name>A0A0N5D1W8_THECL</name>
<protein>
    <submittedName>
        <fullName evidence="1 3">Uncharacterized protein</fullName>
    </submittedName>
</protein>
<gene>
    <name evidence="1" type="ORF">TCLT_LOCUS6848</name>
</gene>
<keyword evidence="2" id="KW-1185">Reference proteome</keyword>
<reference evidence="1 2" key="2">
    <citation type="submission" date="2018-11" db="EMBL/GenBank/DDBJ databases">
        <authorList>
            <consortium name="Pathogen Informatics"/>
        </authorList>
    </citation>
    <scope>NUCLEOTIDE SEQUENCE [LARGE SCALE GENOMIC DNA]</scope>
</reference>
<reference evidence="3" key="1">
    <citation type="submission" date="2017-02" db="UniProtKB">
        <authorList>
            <consortium name="WormBaseParasite"/>
        </authorList>
    </citation>
    <scope>IDENTIFICATION</scope>
</reference>
<evidence type="ECO:0000313" key="2">
    <source>
        <dbReference type="Proteomes" id="UP000276776"/>
    </source>
</evidence>
<sequence length="119" mass="13358">MAALSQRCLRTNAFHSIVNKQTDVHAGNAGREREEESERDPCYMADHQQGGEDVVRSDVWWVSSGLEWKWRVVGDGELEPELGLGRKCSNNWVASQAASKVAGHFEKAVKCNSVFDFVY</sequence>